<keyword evidence="2" id="KW-1185">Reference proteome</keyword>
<evidence type="ECO:0000313" key="2">
    <source>
        <dbReference type="Proteomes" id="UP000664480"/>
    </source>
</evidence>
<accession>A0ABS3CNE8</accession>
<dbReference type="RefSeq" id="WP_206588356.1">
    <property type="nucleotide sequence ID" value="NZ_JAFKCU010000006.1"/>
</dbReference>
<comment type="caution">
    <text evidence="1">The sequence shown here is derived from an EMBL/GenBank/DDBJ whole genome shotgun (WGS) entry which is preliminary data.</text>
</comment>
<gene>
    <name evidence="1" type="ORF">J0A69_19795</name>
</gene>
<reference evidence="1 2" key="1">
    <citation type="submission" date="2021-03" db="EMBL/GenBank/DDBJ databases">
        <title>novel species isolated from a fishpond in China.</title>
        <authorList>
            <person name="Lu H."/>
            <person name="Cai Z."/>
        </authorList>
    </citation>
    <scope>NUCLEOTIDE SEQUENCE [LARGE SCALE GENOMIC DNA]</scope>
    <source>
        <strain evidence="1 2">YJ13C</strain>
    </source>
</reference>
<protein>
    <recommendedName>
        <fullName evidence="3">DUF3324 domain-containing protein</fullName>
    </recommendedName>
</protein>
<name>A0ABS3CNE8_9BACT</name>
<evidence type="ECO:0000313" key="1">
    <source>
        <dbReference type="EMBL" id="MBN7817696.1"/>
    </source>
</evidence>
<evidence type="ECO:0008006" key="3">
    <source>
        <dbReference type="Google" id="ProtNLM"/>
    </source>
</evidence>
<proteinExistence type="predicted"/>
<organism evidence="1 2">
    <name type="scientific">Algoriphagus pacificus</name>
    <dbReference type="NCBI Taxonomy" id="2811234"/>
    <lineage>
        <taxon>Bacteria</taxon>
        <taxon>Pseudomonadati</taxon>
        <taxon>Bacteroidota</taxon>
        <taxon>Cytophagia</taxon>
        <taxon>Cytophagales</taxon>
        <taxon>Cyclobacteriaceae</taxon>
        <taxon>Algoriphagus</taxon>
    </lineage>
</organism>
<sequence>MKRIALTFMLFVFLVCNVLASVTIINGLTHIYNGISGDVIEGEIILINGSDVEQRVKFVINEAILSCEKSRFFTEKDPHPQSSSDWVDNAVNERVLMPNERYVHKFKIKIPVDTSLKGSFWSVIMVSVENPIKEEVINSSIGLNTKIQYAVALLTNVNGFNESNLDFENVQFDEQSEAKVLGVKIRNQGSFIEGVKLTLEVYDVLGQKVKVLDTDRNLVFPGVCRDFKIDISDLPKGNYQCLLVAETRNEFVGANINLFQK</sequence>
<dbReference type="EMBL" id="JAFKCU010000006">
    <property type="protein sequence ID" value="MBN7817696.1"/>
    <property type="molecule type" value="Genomic_DNA"/>
</dbReference>
<dbReference type="Proteomes" id="UP000664480">
    <property type="component" value="Unassembled WGS sequence"/>
</dbReference>